<feature type="transmembrane region" description="Helical" evidence="5">
    <location>
        <begin position="427"/>
        <end position="447"/>
    </location>
</feature>
<evidence type="ECO:0000256" key="4">
    <source>
        <dbReference type="ARBA" id="ARBA00023136"/>
    </source>
</evidence>
<dbReference type="PANTHER" id="PTHR23502:SF157">
    <property type="entry name" value="MAJOR FACILITATOR SUPERFAMILY (MFS) PROFILE DOMAIN-CONTAINING PROTEIN-RELATED"/>
    <property type="match status" value="1"/>
</dbReference>
<feature type="transmembrane region" description="Helical" evidence="5">
    <location>
        <begin position="217"/>
        <end position="236"/>
    </location>
</feature>
<dbReference type="Pfam" id="PF07690">
    <property type="entry name" value="MFS_1"/>
    <property type="match status" value="1"/>
</dbReference>
<dbReference type="HOGENOM" id="CLU_008455_0_1_1"/>
<organism evidence="7 8">
    <name type="scientific">Sphaerobolus stellatus (strain SS14)</name>
    <dbReference type="NCBI Taxonomy" id="990650"/>
    <lineage>
        <taxon>Eukaryota</taxon>
        <taxon>Fungi</taxon>
        <taxon>Dikarya</taxon>
        <taxon>Basidiomycota</taxon>
        <taxon>Agaricomycotina</taxon>
        <taxon>Agaricomycetes</taxon>
        <taxon>Phallomycetidae</taxon>
        <taxon>Geastrales</taxon>
        <taxon>Sphaerobolaceae</taxon>
        <taxon>Sphaerobolus</taxon>
    </lineage>
</organism>
<dbReference type="InterPro" id="IPR036259">
    <property type="entry name" value="MFS_trans_sf"/>
</dbReference>
<evidence type="ECO:0000313" key="8">
    <source>
        <dbReference type="Proteomes" id="UP000054279"/>
    </source>
</evidence>
<dbReference type="AlphaFoldDB" id="A0A0C9VR11"/>
<evidence type="ECO:0000256" key="1">
    <source>
        <dbReference type="ARBA" id="ARBA00004141"/>
    </source>
</evidence>
<feature type="transmembrane region" description="Helical" evidence="5">
    <location>
        <begin position="185"/>
        <end position="211"/>
    </location>
</feature>
<keyword evidence="3 5" id="KW-1133">Transmembrane helix</keyword>
<reference evidence="7 8" key="1">
    <citation type="submission" date="2014-06" db="EMBL/GenBank/DDBJ databases">
        <title>Evolutionary Origins and Diversification of the Mycorrhizal Mutualists.</title>
        <authorList>
            <consortium name="DOE Joint Genome Institute"/>
            <consortium name="Mycorrhizal Genomics Consortium"/>
            <person name="Kohler A."/>
            <person name="Kuo A."/>
            <person name="Nagy L.G."/>
            <person name="Floudas D."/>
            <person name="Copeland A."/>
            <person name="Barry K.W."/>
            <person name="Cichocki N."/>
            <person name="Veneault-Fourrey C."/>
            <person name="LaButti K."/>
            <person name="Lindquist E.A."/>
            <person name="Lipzen A."/>
            <person name="Lundell T."/>
            <person name="Morin E."/>
            <person name="Murat C."/>
            <person name="Riley R."/>
            <person name="Ohm R."/>
            <person name="Sun H."/>
            <person name="Tunlid A."/>
            <person name="Henrissat B."/>
            <person name="Grigoriev I.V."/>
            <person name="Hibbett D.S."/>
            <person name="Martin F."/>
        </authorList>
    </citation>
    <scope>NUCLEOTIDE SEQUENCE [LARGE SCALE GENOMIC DNA]</scope>
    <source>
        <strain evidence="7 8">SS14</strain>
    </source>
</reference>
<dbReference type="EMBL" id="KN837142">
    <property type="protein sequence ID" value="KIJ40750.1"/>
    <property type="molecule type" value="Genomic_DNA"/>
</dbReference>
<feature type="transmembrane region" description="Helical" evidence="5">
    <location>
        <begin position="330"/>
        <end position="348"/>
    </location>
</feature>
<gene>
    <name evidence="7" type="ORF">M422DRAFT_60555</name>
</gene>
<keyword evidence="4 5" id="KW-0472">Membrane</keyword>
<proteinExistence type="predicted"/>
<feature type="transmembrane region" description="Helical" evidence="5">
    <location>
        <begin position="129"/>
        <end position="148"/>
    </location>
</feature>
<evidence type="ECO:0000313" key="7">
    <source>
        <dbReference type="EMBL" id="KIJ40750.1"/>
    </source>
</evidence>
<dbReference type="InterPro" id="IPR011701">
    <property type="entry name" value="MFS"/>
</dbReference>
<dbReference type="PROSITE" id="PS50850">
    <property type="entry name" value="MFS"/>
    <property type="match status" value="1"/>
</dbReference>
<evidence type="ECO:0000256" key="3">
    <source>
        <dbReference type="ARBA" id="ARBA00022989"/>
    </source>
</evidence>
<dbReference type="InterPro" id="IPR020846">
    <property type="entry name" value="MFS_dom"/>
</dbReference>
<keyword evidence="2 5" id="KW-0812">Transmembrane</keyword>
<keyword evidence="8" id="KW-1185">Reference proteome</keyword>
<dbReference type="GO" id="GO:0016020">
    <property type="term" value="C:membrane"/>
    <property type="evidence" value="ECO:0007669"/>
    <property type="project" value="UniProtKB-SubCell"/>
</dbReference>
<feature type="transmembrane region" description="Helical" evidence="5">
    <location>
        <begin position="97"/>
        <end position="117"/>
    </location>
</feature>
<dbReference type="SUPFAM" id="SSF103473">
    <property type="entry name" value="MFS general substrate transporter"/>
    <property type="match status" value="1"/>
</dbReference>
<accession>A0A0C9VR11</accession>
<protein>
    <recommendedName>
        <fullName evidence="6">Major facilitator superfamily (MFS) profile domain-containing protein</fullName>
    </recommendedName>
</protein>
<feature type="transmembrane region" description="Helical" evidence="5">
    <location>
        <begin position="154"/>
        <end position="173"/>
    </location>
</feature>
<dbReference type="OrthoDB" id="5410178at2759"/>
<sequence length="465" mass="51155">MNFSGIKEEDLGTPTLTRSHDSLQSYLTDHDLELTSDGCYVRWASINKKHPRNWTASRKSYDTSLIIILDLFTTAISTAGATAAAKAQEEFGIERTLSLFLFLSVYLLGQGLGGVVFPPYSEAFGRKKLYVVSTALYSIFCVLIAAVPSIVMVVVGRFITGFLSAIPTIIVAGSIEDMFNSQDRLWLIFLWAMVANMGLVIGPIVSTYITADLGWRWIFYLAAIVTGVIAVLLLTIKESRPSLLLARMLVEVRKETCLEALQPLNPDHTPDMRTFARIALFRPLRLFFGEPIVFMTSIMSAIAFALIYLFTEVLPPIYESLGFSAKQSSLPFIAIGLGLISGLSTRILDHRIIVKCHCQGRSLLPEHKLTGFRIGAPFDAVLAGYLADSYLSYAASGFAALSLTRSLLSASFPLFARQMFSALSANVAVSLLALMATVFCIVPPLFFAKYSLEVYSENTVDKEGY</sequence>
<dbReference type="Proteomes" id="UP000054279">
    <property type="component" value="Unassembled WGS sequence"/>
</dbReference>
<feature type="transmembrane region" description="Helical" evidence="5">
    <location>
        <begin position="292"/>
        <end position="310"/>
    </location>
</feature>
<evidence type="ECO:0000256" key="5">
    <source>
        <dbReference type="SAM" id="Phobius"/>
    </source>
</evidence>
<feature type="transmembrane region" description="Helical" evidence="5">
    <location>
        <begin position="65"/>
        <end position="85"/>
    </location>
</feature>
<dbReference type="GO" id="GO:0022857">
    <property type="term" value="F:transmembrane transporter activity"/>
    <property type="evidence" value="ECO:0007669"/>
    <property type="project" value="InterPro"/>
</dbReference>
<comment type="subcellular location">
    <subcellularLocation>
        <location evidence="1">Membrane</location>
        <topology evidence="1">Multi-pass membrane protein</topology>
    </subcellularLocation>
</comment>
<dbReference type="Gene3D" id="1.20.1250.20">
    <property type="entry name" value="MFS general substrate transporter like domains"/>
    <property type="match status" value="1"/>
</dbReference>
<name>A0A0C9VR11_SPHS4</name>
<dbReference type="PANTHER" id="PTHR23502">
    <property type="entry name" value="MAJOR FACILITATOR SUPERFAMILY"/>
    <property type="match status" value="1"/>
</dbReference>
<evidence type="ECO:0000256" key="2">
    <source>
        <dbReference type="ARBA" id="ARBA00022692"/>
    </source>
</evidence>
<feature type="domain" description="Major facilitator superfamily (MFS) profile" evidence="6">
    <location>
        <begin position="59"/>
        <end position="465"/>
    </location>
</feature>
<evidence type="ECO:0000259" key="6">
    <source>
        <dbReference type="PROSITE" id="PS50850"/>
    </source>
</evidence>